<evidence type="ECO:0000256" key="1">
    <source>
        <dbReference type="SAM" id="MobiDB-lite"/>
    </source>
</evidence>
<sequence>KHDHLPPSPPPSALSPPPHSLLLPSLSRRAASHSLFQHAPQPQPQPQPRRASQPQPQPQCAPPPPAYVPCAGPLADAGPPPRSLAEFSARLAPYAQSADAFVRKVDGGRYRALGF</sequence>
<keyword evidence="3" id="KW-1185">Reference proteome</keyword>
<evidence type="ECO:0000313" key="2">
    <source>
        <dbReference type="EMBL" id="TFY61487.1"/>
    </source>
</evidence>
<gene>
    <name evidence="2" type="ORF">EVG20_g7027</name>
</gene>
<accession>A0A4Y9YIQ8</accession>
<feature type="region of interest" description="Disordered" evidence="1">
    <location>
        <begin position="1"/>
        <end position="83"/>
    </location>
</feature>
<feature type="compositionally biased region" description="Pro residues" evidence="1">
    <location>
        <begin position="55"/>
        <end position="67"/>
    </location>
</feature>
<dbReference type="EMBL" id="SEOQ01000507">
    <property type="protein sequence ID" value="TFY61487.1"/>
    <property type="molecule type" value="Genomic_DNA"/>
</dbReference>
<dbReference type="Proteomes" id="UP000298327">
    <property type="component" value="Unassembled WGS sequence"/>
</dbReference>
<feature type="non-terminal residue" evidence="2">
    <location>
        <position position="1"/>
    </location>
</feature>
<feature type="compositionally biased region" description="Low complexity" evidence="1">
    <location>
        <begin position="20"/>
        <end position="35"/>
    </location>
</feature>
<organism evidence="2 3">
    <name type="scientific">Dentipellis fragilis</name>
    <dbReference type="NCBI Taxonomy" id="205917"/>
    <lineage>
        <taxon>Eukaryota</taxon>
        <taxon>Fungi</taxon>
        <taxon>Dikarya</taxon>
        <taxon>Basidiomycota</taxon>
        <taxon>Agaricomycotina</taxon>
        <taxon>Agaricomycetes</taxon>
        <taxon>Russulales</taxon>
        <taxon>Hericiaceae</taxon>
        <taxon>Dentipellis</taxon>
    </lineage>
</organism>
<proteinExistence type="predicted"/>
<name>A0A4Y9YIQ8_9AGAM</name>
<feature type="compositionally biased region" description="Pro residues" evidence="1">
    <location>
        <begin position="1"/>
        <end position="19"/>
    </location>
</feature>
<evidence type="ECO:0000313" key="3">
    <source>
        <dbReference type="Proteomes" id="UP000298327"/>
    </source>
</evidence>
<dbReference type="AlphaFoldDB" id="A0A4Y9YIQ8"/>
<comment type="caution">
    <text evidence="2">The sequence shown here is derived from an EMBL/GenBank/DDBJ whole genome shotgun (WGS) entry which is preliminary data.</text>
</comment>
<protein>
    <submittedName>
        <fullName evidence="2">Uncharacterized protein</fullName>
    </submittedName>
</protein>
<reference evidence="2 3" key="1">
    <citation type="submission" date="2019-02" db="EMBL/GenBank/DDBJ databases">
        <title>Genome sequencing of the rare red list fungi Dentipellis fragilis.</title>
        <authorList>
            <person name="Buettner E."/>
            <person name="Kellner H."/>
        </authorList>
    </citation>
    <scope>NUCLEOTIDE SEQUENCE [LARGE SCALE GENOMIC DNA]</scope>
    <source>
        <strain evidence="2 3">DSM 105465</strain>
    </source>
</reference>